<comment type="caution">
    <text evidence="2">The sequence shown here is derived from an EMBL/GenBank/DDBJ whole genome shotgun (WGS) entry which is preliminary data.</text>
</comment>
<dbReference type="Proteomes" id="UP001303115">
    <property type="component" value="Unassembled WGS sequence"/>
</dbReference>
<reference evidence="3" key="1">
    <citation type="journal article" date="2023" name="Mol. Phylogenet. Evol.">
        <title>Genome-scale phylogeny and comparative genomics of the fungal order Sordariales.</title>
        <authorList>
            <person name="Hensen N."/>
            <person name="Bonometti L."/>
            <person name="Westerberg I."/>
            <person name="Brannstrom I.O."/>
            <person name="Guillou S."/>
            <person name="Cros-Aarteil S."/>
            <person name="Calhoun S."/>
            <person name="Haridas S."/>
            <person name="Kuo A."/>
            <person name="Mondo S."/>
            <person name="Pangilinan J."/>
            <person name="Riley R."/>
            <person name="LaButti K."/>
            <person name="Andreopoulos B."/>
            <person name="Lipzen A."/>
            <person name="Chen C."/>
            <person name="Yan M."/>
            <person name="Daum C."/>
            <person name="Ng V."/>
            <person name="Clum A."/>
            <person name="Steindorff A."/>
            <person name="Ohm R.A."/>
            <person name="Martin F."/>
            <person name="Silar P."/>
            <person name="Natvig D.O."/>
            <person name="Lalanne C."/>
            <person name="Gautier V."/>
            <person name="Ament-Velasquez S.L."/>
            <person name="Kruys A."/>
            <person name="Hutchinson M.I."/>
            <person name="Powell A.J."/>
            <person name="Barry K."/>
            <person name="Miller A.N."/>
            <person name="Grigoriev I.V."/>
            <person name="Debuchy R."/>
            <person name="Gladieux P."/>
            <person name="Hiltunen Thoren M."/>
            <person name="Johannesson H."/>
        </authorList>
    </citation>
    <scope>NUCLEOTIDE SEQUENCE [LARGE SCALE GENOMIC DNA]</scope>
    <source>
        <strain evidence="3">CBS 284.82</strain>
    </source>
</reference>
<organism evidence="2 3">
    <name type="scientific">Parachaetomium inaequale</name>
    <dbReference type="NCBI Taxonomy" id="2588326"/>
    <lineage>
        <taxon>Eukaryota</taxon>
        <taxon>Fungi</taxon>
        <taxon>Dikarya</taxon>
        <taxon>Ascomycota</taxon>
        <taxon>Pezizomycotina</taxon>
        <taxon>Sordariomycetes</taxon>
        <taxon>Sordariomycetidae</taxon>
        <taxon>Sordariales</taxon>
        <taxon>Chaetomiaceae</taxon>
        <taxon>Parachaetomium</taxon>
    </lineage>
</organism>
<accession>A0AAN6PPQ5</accession>
<protein>
    <submittedName>
        <fullName evidence="2">Uncharacterized protein</fullName>
    </submittedName>
</protein>
<gene>
    <name evidence="2" type="ORF">C8A01DRAFT_14020</name>
</gene>
<dbReference type="AlphaFoldDB" id="A0AAN6PPQ5"/>
<evidence type="ECO:0000313" key="2">
    <source>
        <dbReference type="EMBL" id="KAK4042355.1"/>
    </source>
</evidence>
<keyword evidence="1" id="KW-1133">Transmembrane helix</keyword>
<dbReference type="EMBL" id="MU854342">
    <property type="protein sequence ID" value="KAK4042355.1"/>
    <property type="molecule type" value="Genomic_DNA"/>
</dbReference>
<evidence type="ECO:0000256" key="1">
    <source>
        <dbReference type="SAM" id="Phobius"/>
    </source>
</evidence>
<keyword evidence="3" id="KW-1185">Reference proteome</keyword>
<sequence>DTRRKILDFVDKTEPFQNRPDPDLPPGYTSHLRRLFRLIDGHGSKGMVEQAAQTAVFPRGSLPTAFNIGLVYVTMALYCAARLTLVAVGLSSLRAMPQGVYKTTWADYIPAI</sequence>
<proteinExistence type="predicted"/>
<name>A0AAN6PPQ5_9PEZI</name>
<feature type="transmembrane region" description="Helical" evidence="1">
    <location>
        <begin position="70"/>
        <end position="93"/>
    </location>
</feature>
<keyword evidence="1" id="KW-0472">Membrane</keyword>
<evidence type="ECO:0000313" key="3">
    <source>
        <dbReference type="Proteomes" id="UP001303115"/>
    </source>
</evidence>
<keyword evidence="1" id="KW-0812">Transmembrane</keyword>
<feature type="non-terminal residue" evidence="2">
    <location>
        <position position="1"/>
    </location>
</feature>